<reference evidence="1" key="1">
    <citation type="submission" date="2022-11" db="EMBL/GenBank/DDBJ databases">
        <title>Biodiversity and phylogenetic relationships of bacteria.</title>
        <authorList>
            <person name="Machado R.A.R."/>
            <person name="Bhat A."/>
            <person name="Loulou A."/>
            <person name="Kallel S."/>
        </authorList>
    </citation>
    <scope>NUCLEOTIDE SEQUENCE</scope>
    <source>
        <strain evidence="1">K-TC2</strain>
    </source>
</reference>
<evidence type="ECO:0000313" key="2">
    <source>
        <dbReference type="Proteomes" id="UP001144805"/>
    </source>
</evidence>
<dbReference type="RefSeq" id="WP_266340982.1">
    <property type="nucleotide sequence ID" value="NZ_JAPKNK010000013.1"/>
</dbReference>
<dbReference type="NCBIfam" id="NF040903">
    <property type="entry name" value="GguC"/>
    <property type="match status" value="1"/>
</dbReference>
<protein>
    <submittedName>
        <fullName evidence="1">GguC family protein</fullName>
    </submittedName>
</protein>
<evidence type="ECO:0000313" key="1">
    <source>
        <dbReference type="EMBL" id="MCX5572006.1"/>
    </source>
</evidence>
<name>A0A9X3E538_9HYPH</name>
<dbReference type="InterPro" id="IPR036663">
    <property type="entry name" value="Fumarylacetoacetase_C_sf"/>
</dbReference>
<dbReference type="Gene3D" id="3.90.850.10">
    <property type="entry name" value="Fumarylacetoacetase-like, C-terminal domain"/>
    <property type="match status" value="1"/>
</dbReference>
<comment type="caution">
    <text evidence="1">The sequence shown here is derived from an EMBL/GenBank/DDBJ whole genome shotgun (WGS) entry which is preliminary data.</text>
</comment>
<accession>A0A9X3E538</accession>
<proteinExistence type="predicted"/>
<dbReference type="EMBL" id="JAPKNK010000013">
    <property type="protein sequence ID" value="MCX5572006.1"/>
    <property type="molecule type" value="Genomic_DNA"/>
</dbReference>
<dbReference type="PIRSF" id="PIRSF033905">
    <property type="entry name" value="UCP033905"/>
    <property type="match status" value="1"/>
</dbReference>
<organism evidence="1 2">
    <name type="scientific">Kaistia nematophila</name>
    <dbReference type="NCBI Taxonomy" id="2994654"/>
    <lineage>
        <taxon>Bacteria</taxon>
        <taxon>Pseudomonadati</taxon>
        <taxon>Pseudomonadota</taxon>
        <taxon>Alphaproteobacteria</taxon>
        <taxon>Hyphomicrobiales</taxon>
        <taxon>Kaistiaceae</taxon>
        <taxon>Kaistia</taxon>
    </lineage>
</organism>
<keyword evidence="2" id="KW-1185">Reference proteome</keyword>
<dbReference type="GO" id="GO:0003824">
    <property type="term" value="F:catalytic activity"/>
    <property type="evidence" value="ECO:0007669"/>
    <property type="project" value="InterPro"/>
</dbReference>
<dbReference type="AlphaFoldDB" id="A0A9X3E538"/>
<dbReference type="Proteomes" id="UP001144805">
    <property type="component" value="Unassembled WGS sequence"/>
</dbReference>
<sequence length="340" mass="36924">MVGVETSRTRLVQYKSEAGERRVAVVGADGETLLPLQGFSTVHELALRSLETGTGLEALVAATSREAALDYEAVLAAGRVLPPLDHPEPARFLITGTGLTHTGSATARNRMHMDTHGPDAIESDSMKIYRMGLDGGKPAEGEIGIQPEWFFKGVGTCVVPPGAPLDLPGFALAGAEEAEIVGLYIVDAAGQPRRIGFTLGNDFSDHITEGKNYLYLAHSKLRECSLGPELLLGELPQEVTGNVRIIRDGKVVWDESFLSGESHMSHSIGNLEHYHFRYPMFRRPGDLHAYFFGADAMSYASNMKTEANDEFEIVSPTFGKPLRNRMVAGTEEKLVTVTPL</sequence>
<dbReference type="InterPro" id="IPR009645">
    <property type="entry name" value="GguC"/>
</dbReference>
<dbReference type="SUPFAM" id="SSF56529">
    <property type="entry name" value="FAH"/>
    <property type="match status" value="1"/>
</dbReference>
<gene>
    <name evidence="1" type="primary">gguC</name>
    <name evidence="1" type="ORF">OSH07_22585</name>
</gene>